<sequence>MFRRKAERKWRKSKLQVHYDIQREQLGMHNEVSRTGSKPITKRETINQNNSRVLFSTIDGLISLTPPNLCELSSTSKYDEFAADFKDKITLGR</sequence>
<dbReference type="Proteomes" id="UP000193380">
    <property type="component" value="Unassembled WGS sequence"/>
</dbReference>
<protein>
    <submittedName>
        <fullName evidence="1">Uncharacterized protein</fullName>
    </submittedName>
</protein>
<dbReference type="PaxDb" id="8022-A0A060YST2"/>
<dbReference type="STRING" id="8022.A0A060YST2"/>
<proteinExistence type="predicted"/>
<name>A0A060YST2_ONCMY</name>
<dbReference type="EMBL" id="FR913402">
    <property type="protein sequence ID" value="CDQ92534.1"/>
    <property type="molecule type" value="Genomic_DNA"/>
</dbReference>
<dbReference type="AlphaFoldDB" id="A0A060YST2"/>
<evidence type="ECO:0000313" key="1">
    <source>
        <dbReference type="EMBL" id="CDQ92534.1"/>
    </source>
</evidence>
<accession>A0A060YST2</accession>
<reference evidence="1" key="1">
    <citation type="journal article" date="2014" name="Nat. Commun.">
        <title>The rainbow trout genome provides novel insights into evolution after whole-genome duplication in vertebrates.</title>
        <authorList>
            <person name="Berthelot C."/>
            <person name="Brunet F."/>
            <person name="Chalopin D."/>
            <person name="Juanchich A."/>
            <person name="Bernard M."/>
            <person name="Noel B."/>
            <person name="Bento P."/>
            <person name="Da Silva C."/>
            <person name="Labadie K."/>
            <person name="Alberti A."/>
            <person name="Aury J.M."/>
            <person name="Louis A."/>
            <person name="Dehais P."/>
            <person name="Bardou P."/>
            <person name="Montfort J."/>
            <person name="Klopp C."/>
            <person name="Cabau C."/>
            <person name="Gaspin C."/>
            <person name="Thorgaard G.H."/>
            <person name="Boussaha M."/>
            <person name="Quillet E."/>
            <person name="Guyomard R."/>
            <person name="Galiana D."/>
            <person name="Bobe J."/>
            <person name="Volff J.N."/>
            <person name="Genet C."/>
            <person name="Wincker P."/>
            <person name="Jaillon O."/>
            <person name="Roest Crollius H."/>
            <person name="Guiguen Y."/>
        </authorList>
    </citation>
    <scope>NUCLEOTIDE SEQUENCE [LARGE SCALE GENOMIC DNA]</scope>
</reference>
<reference evidence="1" key="2">
    <citation type="submission" date="2014-03" db="EMBL/GenBank/DDBJ databases">
        <authorList>
            <person name="Genoscope - CEA"/>
        </authorList>
    </citation>
    <scope>NUCLEOTIDE SEQUENCE</scope>
</reference>
<feature type="non-terminal residue" evidence="1">
    <location>
        <position position="93"/>
    </location>
</feature>
<evidence type="ECO:0000313" key="2">
    <source>
        <dbReference type="Proteomes" id="UP000193380"/>
    </source>
</evidence>
<organism evidence="1 2">
    <name type="scientific">Oncorhynchus mykiss</name>
    <name type="common">Rainbow trout</name>
    <name type="synonym">Salmo gairdneri</name>
    <dbReference type="NCBI Taxonomy" id="8022"/>
    <lineage>
        <taxon>Eukaryota</taxon>
        <taxon>Metazoa</taxon>
        <taxon>Chordata</taxon>
        <taxon>Craniata</taxon>
        <taxon>Vertebrata</taxon>
        <taxon>Euteleostomi</taxon>
        <taxon>Actinopterygii</taxon>
        <taxon>Neopterygii</taxon>
        <taxon>Teleostei</taxon>
        <taxon>Protacanthopterygii</taxon>
        <taxon>Salmoniformes</taxon>
        <taxon>Salmonidae</taxon>
        <taxon>Salmoninae</taxon>
        <taxon>Oncorhynchus</taxon>
    </lineage>
</organism>
<gene>
    <name evidence="1" type="ORF">GSONMT00032384001</name>
</gene>